<accession>A0A2R6P111</accession>
<dbReference type="EMBL" id="MLYV02000566">
    <property type="protein sequence ID" value="PSR83032.1"/>
    <property type="molecule type" value="Genomic_DNA"/>
</dbReference>
<proteinExistence type="predicted"/>
<comment type="caution">
    <text evidence="2">The sequence shown here is derived from an EMBL/GenBank/DDBJ whole genome shotgun (WGS) entry which is preliminary data.</text>
</comment>
<gene>
    <name evidence="2" type="ORF">PHLCEN_2v5836</name>
</gene>
<evidence type="ECO:0000313" key="2">
    <source>
        <dbReference type="EMBL" id="PSR83032.1"/>
    </source>
</evidence>
<dbReference type="AlphaFoldDB" id="A0A2R6P111"/>
<organism evidence="2 3">
    <name type="scientific">Hermanssonia centrifuga</name>
    <dbReference type="NCBI Taxonomy" id="98765"/>
    <lineage>
        <taxon>Eukaryota</taxon>
        <taxon>Fungi</taxon>
        <taxon>Dikarya</taxon>
        <taxon>Basidiomycota</taxon>
        <taxon>Agaricomycotina</taxon>
        <taxon>Agaricomycetes</taxon>
        <taxon>Polyporales</taxon>
        <taxon>Meruliaceae</taxon>
        <taxon>Hermanssonia</taxon>
    </lineage>
</organism>
<evidence type="ECO:0000313" key="3">
    <source>
        <dbReference type="Proteomes" id="UP000186601"/>
    </source>
</evidence>
<feature type="region of interest" description="Disordered" evidence="1">
    <location>
        <begin position="1"/>
        <end position="57"/>
    </location>
</feature>
<dbReference type="Proteomes" id="UP000186601">
    <property type="component" value="Unassembled WGS sequence"/>
</dbReference>
<evidence type="ECO:0000256" key="1">
    <source>
        <dbReference type="SAM" id="MobiDB-lite"/>
    </source>
</evidence>
<reference evidence="2 3" key="1">
    <citation type="submission" date="2018-02" db="EMBL/GenBank/DDBJ databases">
        <title>Genome sequence of the basidiomycete white-rot fungus Phlebia centrifuga.</title>
        <authorList>
            <person name="Granchi Z."/>
            <person name="Peng M."/>
            <person name="de Vries R.P."/>
            <person name="Hilden K."/>
            <person name="Makela M.R."/>
            <person name="Grigoriev I."/>
            <person name="Riley R."/>
        </authorList>
    </citation>
    <scope>NUCLEOTIDE SEQUENCE [LARGE SCALE GENOMIC DNA]</scope>
    <source>
        <strain evidence="2 3">FBCC195</strain>
    </source>
</reference>
<feature type="region of interest" description="Disordered" evidence="1">
    <location>
        <begin position="87"/>
        <end position="108"/>
    </location>
</feature>
<feature type="compositionally biased region" description="Low complexity" evidence="1">
    <location>
        <begin position="1"/>
        <end position="22"/>
    </location>
</feature>
<protein>
    <submittedName>
        <fullName evidence="2">Uncharacterized protein</fullName>
    </submittedName>
</protein>
<sequence>MTSALPEVEAPAAAFAPATPMRARPKSIHSLSLQGTPTQSPFSQQYSPHKPLWPQQAVPIGMTPFPLDPALGGPNIYAFNEDGMPMSVHSSPDGPTNDAADAFRARSY</sequence>
<name>A0A2R6P111_9APHY</name>
<keyword evidence="3" id="KW-1185">Reference proteome</keyword>
<feature type="compositionally biased region" description="Polar residues" evidence="1">
    <location>
        <begin position="29"/>
        <end position="47"/>
    </location>
</feature>